<dbReference type="EMBL" id="AP014688">
    <property type="protein sequence ID" value="BAR63682.1"/>
    <property type="molecule type" value="Genomic_DNA"/>
</dbReference>
<evidence type="ECO:0000313" key="1">
    <source>
        <dbReference type="EMBL" id="BAR63682.1"/>
    </source>
</evidence>
<geneLocation type="plasmid" evidence="2">
    <name>pNK6d DNA</name>
</geneLocation>
<organism evidence="1 2">
    <name type="scientific">Bradyrhizobium diazoefficiens</name>
    <dbReference type="NCBI Taxonomy" id="1355477"/>
    <lineage>
        <taxon>Bacteria</taxon>
        <taxon>Pseudomonadati</taxon>
        <taxon>Pseudomonadota</taxon>
        <taxon>Alphaproteobacteria</taxon>
        <taxon>Hyphomicrobiales</taxon>
        <taxon>Nitrobacteraceae</taxon>
        <taxon>Bradyrhizobium</taxon>
    </lineage>
</organism>
<dbReference type="AlphaFoldDB" id="A0A0E4BYZ3"/>
<proteinExistence type="predicted"/>
<accession>A0A0E4BYZ3</accession>
<dbReference type="RefSeq" id="WP_038380991.1">
    <property type="nucleotide sequence ID" value="NZ_JAFCKD010000236.1"/>
</dbReference>
<gene>
    <name evidence="1" type="ORF">NK6_d_123</name>
</gene>
<name>A0A0E4BYZ3_9BRAD</name>
<dbReference type="Proteomes" id="UP000063308">
    <property type="component" value="Plasmid pNK6d"/>
</dbReference>
<sequence>MLDIGSSDTLKYDFGRSYTIQIYKDNQDAKKHYIVPQPHFAIAASGLPEFSLRQFKTDKGVSGQCNFQTVLQTPPGAIEDVQKKFGSDIRIGGWDWTLGNGSLPVSRRKGPDAQLFSSGLALSGTDDQSAPAAPITVVATQPRRTLFQTRPQHLTDIYTFMNSQCFTSHTVKCGHTFHLILIA</sequence>
<protein>
    <submittedName>
        <fullName evidence="1">Uncharacterized protein</fullName>
    </submittedName>
</protein>
<evidence type="ECO:0000313" key="2">
    <source>
        <dbReference type="Proteomes" id="UP000063308"/>
    </source>
</evidence>
<keyword evidence="1" id="KW-0614">Plasmid</keyword>
<reference evidence="1 2" key="1">
    <citation type="submission" date="2014-11" db="EMBL/GenBank/DDBJ databases">
        <title>Symbiosis island explosion on the genome of extra-slow-growing strains of soybean bradyrhizobia with massive insertion sequences.</title>
        <authorList>
            <person name="Iida T."/>
            <person name="Minamisawa K."/>
        </authorList>
    </citation>
    <scope>NUCLEOTIDE SEQUENCE [LARGE SCALE GENOMIC DNA]</scope>
    <source>
        <strain evidence="1 2">NK6</strain>
        <plasmid evidence="2">pNK6d DNA</plasmid>
    </source>
</reference>